<dbReference type="SUPFAM" id="SSF51197">
    <property type="entry name" value="Clavaminate synthase-like"/>
    <property type="match status" value="1"/>
</dbReference>
<dbReference type="PANTHER" id="PTHR12549">
    <property type="entry name" value="JMJC DOMAIN-CONTAINING HISTONE DEMETHYLATION PROTEIN"/>
    <property type="match status" value="1"/>
</dbReference>
<evidence type="ECO:0000256" key="8">
    <source>
        <dbReference type="ARBA" id="ARBA00047648"/>
    </source>
</evidence>
<dbReference type="SMART" id="SM00558">
    <property type="entry name" value="JmjC"/>
    <property type="match status" value="1"/>
</dbReference>
<evidence type="ECO:0000259" key="10">
    <source>
        <dbReference type="PROSITE" id="PS51184"/>
    </source>
</evidence>
<dbReference type="GO" id="GO:0046872">
    <property type="term" value="F:metal ion binding"/>
    <property type="evidence" value="ECO:0007669"/>
    <property type="project" value="UniProtKB-KW"/>
</dbReference>
<reference evidence="11" key="3">
    <citation type="journal article" date="2004" name="Trends Parasitol.">
        <title>The Anopheles gambiae genome: an update.</title>
        <authorList>
            <person name="Mongin E."/>
            <person name="Louis C."/>
            <person name="Holt R.A."/>
            <person name="Birney E."/>
            <person name="Collins F.H."/>
        </authorList>
    </citation>
    <scope>NUCLEOTIDE SEQUENCE</scope>
    <source>
        <strain evidence="11">PEST</strain>
    </source>
</reference>
<comment type="cofactor">
    <cofactor evidence="1">
        <name>Fe(2+)</name>
        <dbReference type="ChEBI" id="CHEBI:29033"/>
    </cofactor>
</comment>
<proteinExistence type="predicted"/>
<feature type="domain" description="JmjC" evidence="10">
    <location>
        <begin position="545"/>
        <end position="768"/>
    </location>
</feature>
<dbReference type="GO" id="GO:0140683">
    <property type="term" value="F:histone H3K9me/H3K9me2 demethylase activity"/>
    <property type="evidence" value="ECO:0007669"/>
    <property type="project" value="UniProtKB-EC"/>
</dbReference>
<dbReference type="VEuPathDB" id="VectorBase:AGAMI1_003529"/>
<name>Q7QCL1_ANOGA</name>
<dbReference type="EMBL" id="AAAB01008859">
    <property type="protein sequence ID" value="EAA08183.4"/>
    <property type="molecule type" value="Genomic_DNA"/>
</dbReference>
<evidence type="ECO:0000313" key="11">
    <source>
        <dbReference type="EMBL" id="EAA08183.4"/>
    </source>
</evidence>
<dbReference type="PROSITE" id="PS51184">
    <property type="entry name" value="JMJC"/>
    <property type="match status" value="1"/>
</dbReference>
<reference evidence="11" key="4">
    <citation type="journal article" date="2007" name="Genome Biol.">
        <title>Update of the Anopheles gambiae PEST genome assembly.</title>
        <authorList>
            <person name="Sharakhova M.V."/>
            <person name="Hammond M.P."/>
            <person name="Lobo N.F."/>
            <person name="Krzywinski J."/>
            <person name="Unger M.F."/>
            <person name="Hillenmeyer M.E."/>
            <person name="Bruggner R.V."/>
            <person name="Birney E."/>
            <person name="Collins F.H."/>
        </authorList>
    </citation>
    <scope>NUCLEOTIDE SEQUENCE</scope>
    <source>
        <strain evidence="11">PEST</strain>
    </source>
</reference>
<feature type="region of interest" description="Disordered" evidence="9">
    <location>
        <begin position="52"/>
        <end position="80"/>
    </location>
</feature>
<dbReference type="AlphaFoldDB" id="Q7QCL1"/>
<feature type="compositionally biased region" description="Basic residues" evidence="9">
    <location>
        <begin position="65"/>
        <end position="74"/>
    </location>
</feature>
<protein>
    <recommendedName>
        <fullName evidence="7">[histone H3]-dimethyl-L-lysine(9) demethylase</fullName>
        <ecNumber evidence="7">1.14.11.65</ecNumber>
    </recommendedName>
</protein>
<evidence type="ECO:0000256" key="3">
    <source>
        <dbReference type="ARBA" id="ARBA00022723"/>
    </source>
</evidence>
<evidence type="ECO:0000256" key="7">
    <source>
        <dbReference type="ARBA" id="ARBA00038951"/>
    </source>
</evidence>
<keyword evidence="5" id="KW-0408">Iron</keyword>
<dbReference type="InterPro" id="IPR045109">
    <property type="entry name" value="LSDs-like"/>
</dbReference>
<dbReference type="Pfam" id="PF02373">
    <property type="entry name" value="JmjC"/>
    <property type="match status" value="1"/>
</dbReference>
<reference evidence="11" key="2">
    <citation type="submission" date="2002-03" db="EMBL/GenBank/DDBJ databases">
        <authorList>
            <consortium name="The Anopheles Genome Sequencing Consortium"/>
        </authorList>
    </citation>
    <scope>NUCLEOTIDE SEQUENCE</scope>
    <source>
        <strain evidence="11">PEST</strain>
    </source>
</reference>
<comment type="catalytic activity">
    <reaction evidence="8">
        <text>N(6),N(6)-dimethyl-L-lysyl(9)-[histone H3] + 2 2-oxoglutarate + 2 O2 = L-lysyl(9)-[histone H3] + 2 formaldehyde + 2 succinate + 2 CO2</text>
        <dbReference type="Rhea" id="RHEA:60188"/>
        <dbReference type="Rhea" id="RHEA-COMP:15541"/>
        <dbReference type="Rhea" id="RHEA-COMP:15546"/>
        <dbReference type="ChEBI" id="CHEBI:15379"/>
        <dbReference type="ChEBI" id="CHEBI:16526"/>
        <dbReference type="ChEBI" id="CHEBI:16810"/>
        <dbReference type="ChEBI" id="CHEBI:16842"/>
        <dbReference type="ChEBI" id="CHEBI:29969"/>
        <dbReference type="ChEBI" id="CHEBI:30031"/>
        <dbReference type="ChEBI" id="CHEBI:61976"/>
        <dbReference type="EC" id="1.14.11.65"/>
    </reaction>
</comment>
<evidence type="ECO:0000256" key="5">
    <source>
        <dbReference type="ARBA" id="ARBA00023004"/>
    </source>
</evidence>
<dbReference type="FunFam" id="2.60.120.650:FF:000004">
    <property type="entry name" value="Putative lysine-specific demethylase 3B"/>
    <property type="match status" value="1"/>
</dbReference>
<evidence type="ECO:0000256" key="6">
    <source>
        <dbReference type="ARBA" id="ARBA00023242"/>
    </source>
</evidence>
<evidence type="ECO:0000256" key="1">
    <source>
        <dbReference type="ARBA" id="ARBA00001954"/>
    </source>
</evidence>
<keyword evidence="4" id="KW-0560">Oxidoreductase</keyword>
<dbReference type="Gene3D" id="2.60.120.650">
    <property type="entry name" value="Cupin"/>
    <property type="match status" value="1"/>
</dbReference>
<dbReference type="HOGENOM" id="CLU_004659_0_0_1"/>
<keyword evidence="6" id="KW-0539">Nucleus</keyword>
<keyword evidence="3" id="KW-0479">Metal-binding</keyword>
<organism evidence="11">
    <name type="scientific">Anopheles gambiae</name>
    <name type="common">African malaria mosquito</name>
    <dbReference type="NCBI Taxonomy" id="7165"/>
    <lineage>
        <taxon>Eukaryota</taxon>
        <taxon>Metazoa</taxon>
        <taxon>Ecdysozoa</taxon>
        <taxon>Arthropoda</taxon>
        <taxon>Hexapoda</taxon>
        <taxon>Insecta</taxon>
        <taxon>Pterygota</taxon>
        <taxon>Neoptera</taxon>
        <taxon>Endopterygota</taxon>
        <taxon>Diptera</taxon>
        <taxon>Nematocera</taxon>
        <taxon>Culicoidea</taxon>
        <taxon>Culicidae</taxon>
        <taxon>Anophelinae</taxon>
        <taxon>Anopheles</taxon>
    </lineage>
</organism>
<dbReference type="GO" id="GO:0005634">
    <property type="term" value="C:nucleus"/>
    <property type="evidence" value="ECO:0007669"/>
    <property type="project" value="UniProtKB-SubCell"/>
</dbReference>
<accession>Q7QCL1</accession>
<evidence type="ECO:0000256" key="9">
    <source>
        <dbReference type="SAM" id="MobiDB-lite"/>
    </source>
</evidence>
<comment type="subcellular location">
    <subcellularLocation>
        <location evidence="2">Nucleus</location>
    </subcellularLocation>
</comment>
<reference evidence="11" key="1">
    <citation type="journal article" date="2002" name="Science">
        <title>The genome sequence of the malaria mosquito Anopheles gambiae.</title>
        <authorList>
            <person name="Holt R.A."/>
            <person name="Subramanian G.M."/>
            <person name="Halpern A."/>
            <person name="Sutton G.G."/>
            <person name="Charlab R."/>
            <person name="Nusskern D.R."/>
            <person name="Wincker P."/>
            <person name="Clark A.G."/>
            <person name="Ribeiro J.M."/>
            <person name="Wides R."/>
            <person name="Salzberg S.L."/>
            <person name="Loftus B."/>
            <person name="Yandell M."/>
            <person name="Majoros W.H."/>
            <person name="Rusch D.B."/>
            <person name="Lai Z."/>
            <person name="Kraft C.L."/>
            <person name="Abril J.F."/>
            <person name="Anthouard V."/>
            <person name="Arensburger P."/>
            <person name="Atkinson P.W."/>
            <person name="Baden H."/>
            <person name="de Berardinis V."/>
            <person name="Baldwin D."/>
            <person name="Benes V."/>
            <person name="Biedler J."/>
            <person name="Blass C."/>
            <person name="Bolanos R."/>
            <person name="Boscus D."/>
            <person name="Barnstead M."/>
            <person name="Cai S."/>
            <person name="Center A."/>
            <person name="Chaturverdi K."/>
            <person name="Christophides G.K."/>
            <person name="Chrystal M.A."/>
            <person name="Clamp M."/>
            <person name="Cravchik A."/>
            <person name="Curwen V."/>
            <person name="Dana A."/>
            <person name="Delcher A."/>
            <person name="Dew I."/>
            <person name="Evans C.A."/>
            <person name="Flanigan M."/>
            <person name="Grundschober-Freimoser A."/>
            <person name="Friedli L."/>
            <person name="Gu Z."/>
            <person name="Guan P."/>
            <person name="Guigo R."/>
            <person name="Hillenmeyer M.E."/>
            <person name="Hladun S.L."/>
            <person name="Hogan J.R."/>
            <person name="Hong Y.S."/>
            <person name="Hoover J."/>
            <person name="Jaillon O."/>
            <person name="Ke Z."/>
            <person name="Kodira C."/>
            <person name="Kokoza E."/>
            <person name="Koutsos A."/>
            <person name="Letunic I."/>
            <person name="Levitsky A."/>
            <person name="Liang Y."/>
            <person name="Lin J.J."/>
            <person name="Lobo N.F."/>
            <person name="Lopez J.R."/>
            <person name="Malek J.A."/>
            <person name="McIntosh T.C."/>
            <person name="Meister S."/>
            <person name="Miller J."/>
            <person name="Mobarry C."/>
            <person name="Mongin E."/>
            <person name="Murphy S.D."/>
            <person name="O'Brochta D.A."/>
            <person name="Pfannkoch C."/>
            <person name="Qi R."/>
            <person name="Regier M.A."/>
            <person name="Remington K."/>
            <person name="Shao H."/>
            <person name="Sharakhova M.V."/>
            <person name="Sitter C.D."/>
            <person name="Shetty J."/>
            <person name="Smith T.J."/>
            <person name="Strong R."/>
            <person name="Sun J."/>
            <person name="Thomasova D."/>
            <person name="Ton L.Q."/>
            <person name="Topalis P."/>
            <person name="Tu Z."/>
            <person name="Unger M.F."/>
            <person name="Walenz B."/>
            <person name="Wang A."/>
            <person name="Wang J."/>
            <person name="Wang M."/>
            <person name="Wang X."/>
            <person name="Woodford K.J."/>
            <person name="Wortman J.R."/>
            <person name="Wu M."/>
            <person name="Yao A."/>
            <person name="Zdobnov E.M."/>
            <person name="Zhang H."/>
            <person name="Zhao Q."/>
            <person name="Zhao S."/>
            <person name="Zhu S.C."/>
            <person name="Zhimulev I."/>
            <person name="Coluzzi M."/>
            <person name="della Torre A."/>
            <person name="Roth C.W."/>
            <person name="Louis C."/>
            <person name="Kalush F."/>
            <person name="Mural R.J."/>
            <person name="Myers E.W."/>
            <person name="Adams M.D."/>
            <person name="Smith H.O."/>
            <person name="Broder S."/>
            <person name="Gardner M.J."/>
            <person name="Fraser C.M."/>
            <person name="Birney E."/>
            <person name="Bork P."/>
            <person name="Brey P.T."/>
            <person name="Venter J.C."/>
            <person name="Weissenbach J."/>
            <person name="Kafatos F.C."/>
            <person name="Collins F.H."/>
            <person name="Hoffman S.L."/>
        </authorList>
    </citation>
    <scope>NUCLEOTIDE SEQUENCE [LARGE SCALE GENOMIC DNA]</scope>
    <source>
        <strain evidence="11">PEST</strain>
    </source>
</reference>
<evidence type="ECO:0000256" key="4">
    <source>
        <dbReference type="ARBA" id="ARBA00023002"/>
    </source>
</evidence>
<dbReference type="InterPro" id="IPR003347">
    <property type="entry name" value="JmjC_dom"/>
</dbReference>
<sequence>MLIYNNVFPPLVTPAQSPATYDHLQRPFIASSPSTMTKLEYEQLLYQKIQAMKRKNPPKDTDPNKRRRSNPRPKRPTEAFLQNGPCYKVASRLPRCRECGRSAAVRSRNASIIFCRFIAFRKLKYNDSGQLEVYGFADPIWDAKEADTSLWSSNLQKVPADLSVEKSKFLLGQVGYKFCELFHQEKEAYYEHMAEDKTIAWKQAVQGVREMCDVCQTTLFNHHWVCSTCGFVVCIDCYKCRKNGIITADSSAKDKDANGWLLCSATKEPHDQTRLMLTQIIPSKCLYTLVRQMHGICALLEIPLNCDCPLTREPPLRKIMDQLKFIYPLMPDEAGGALEFTGGEVTRHQLNDFVECVSIQRERAKQFVAEFLDEFIFLKGQNGSDDLVNERGTVDYNRSMKEGATRYRNKSERRMNLVQSKTLYPDVAHDWLCNGRLLRLLDPLDVHNYRVFHEQWERGQPVMVSAVSSKMNMDLWLPGSFGRDFGDQVNDLINCLNGKIVRGHPMRVFWEGFEELSERLLDERERPMMLKLKDWPPGDDFAEMMPTRFYDLMKSLPLAEYTRREGRLNLASRLSSFFVRPDLGPKMYSAYGSALHPTKGTTNLHLDISDAVNVMVYVGVPRDVPSARYNEKIVELIDSEDCDYLTRQRVRERKELPGALWHIYHAQDADKIRALLNRIELERGGTIKPNHDPIHDQKWYLDRNLRKRLQQEYHVEGYAIVQCAGDAIFIPAGAPHQVRNLHNCIKVAEDFVSPENVSHCLKLTNEFRHLSGTHSNHEDKLQIKNIIYHTVKDAVSCITNPLIRMARGEDERWAK</sequence>
<dbReference type="VEuPathDB" id="VectorBase:AGAP029129"/>
<dbReference type="EC" id="1.14.11.65" evidence="7"/>
<evidence type="ECO:0000256" key="2">
    <source>
        <dbReference type="ARBA" id="ARBA00004123"/>
    </source>
</evidence>
<comment type="caution">
    <text evidence="11">The sequence shown here is derived from an EMBL/GenBank/DDBJ whole genome shotgun (WGS) entry which is preliminary data.</text>
</comment>
<dbReference type="PANTHER" id="PTHR12549:SF38">
    <property type="entry name" value="JMJC DOMAIN-CONTAINING HISTONE DEMETHYLASE 2, ISOFORM A"/>
    <property type="match status" value="1"/>
</dbReference>
<gene>
    <name evidence="11" type="ORF">AgaP_AGAP002682</name>
</gene>
<reference evidence="11" key="5">
    <citation type="submission" date="2011-05" db="EMBL/GenBank/DDBJ databases">
        <authorList>
            <consortium name="VectorBase"/>
        </authorList>
    </citation>
    <scope>NUCLEOTIDE SEQUENCE</scope>
    <source>
        <strain evidence="11">PEST</strain>
    </source>
</reference>